<dbReference type="PRINTS" id="PR00853">
    <property type="entry name" value="XPGRADSUPER"/>
</dbReference>
<keyword evidence="19" id="KW-1185">Reference proteome</keyword>
<comment type="similarity">
    <text evidence="2 15">Belongs to the XPG/RAD2 endonuclease family. EXO1 subfamily.</text>
</comment>
<evidence type="ECO:0000256" key="13">
    <source>
        <dbReference type="ARBA" id="ARBA00023204"/>
    </source>
</evidence>
<comment type="cofactor">
    <cofactor evidence="15">
        <name>Mg(2+)</name>
        <dbReference type="ChEBI" id="CHEBI:18420"/>
    </cofactor>
    <text evidence="15">Binds 2 magnesium ions per subunit. They probably participate in the reaction catalyzed by the enzyme. May bind an additional third magnesium ion after substrate binding.</text>
</comment>
<keyword evidence="8 15" id="KW-0227">DNA damage</keyword>
<dbReference type="PROSITE" id="PS00841">
    <property type="entry name" value="XPG_1"/>
    <property type="match status" value="1"/>
</dbReference>
<feature type="domain" description="XPG N-terminal" evidence="17">
    <location>
        <begin position="1"/>
        <end position="99"/>
    </location>
</feature>
<evidence type="ECO:0000259" key="17">
    <source>
        <dbReference type="SMART" id="SM00485"/>
    </source>
</evidence>
<name>A0ABD0YJH5_9HEMI</name>
<dbReference type="Gene3D" id="3.40.50.1010">
    <property type="entry name" value="5'-nuclease"/>
    <property type="match status" value="1"/>
</dbReference>
<dbReference type="InterPro" id="IPR036279">
    <property type="entry name" value="5-3_exonuclease_C_sf"/>
</dbReference>
<comment type="function">
    <text evidence="15">5'-&gt;3' double-stranded DNA exonuclease which may also possess a cryptic 3'-&gt;5' double-stranded DNA exonuclease activity. Functions in DNA mismatch repair.</text>
</comment>
<keyword evidence="12 15" id="KW-0267">Excision nuclease</keyword>
<dbReference type="AlphaFoldDB" id="A0ABD0YJH5"/>
<dbReference type="CDD" id="cd09857">
    <property type="entry name" value="PIN_EXO1"/>
    <property type="match status" value="1"/>
</dbReference>
<dbReference type="InterPro" id="IPR008918">
    <property type="entry name" value="HhH2"/>
</dbReference>
<dbReference type="FunFam" id="1.10.150.20:FF:000011">
    <property type="entry name" value="exonuclease 1"/>
    <property type="match status" value="1"/>
</dbReference>
<organism evidence="18 19">
    <name type="scientific">Ranatra chinensis</name>
    <dbReference type="NCBI Taxonomy" id="642074"/>
    <lineage>
        <taxon>Eukaryota</taxon>
        <taxon>Metazoa</taxon>
        <taxon>Ecdysozoa</taxon>
        <taxon>Arthropoda</taxon>
        <taxon>Hexapoda</taxon>
        <taxon>Insecta</taxon>
        <taxon>Pterygota</taxon>
        <taxon>Neoptera</taxon>
        <taxon>Paraneoptera</taxon>
        <taxon>Hemiptera</taxon>
        <taxon>Heteroptera</taxon>
        <taxon>Panheteroptera</taxon>
        <taxon>Nepomorpha</taxon>
        <taxon>Nepidae</taxon>
        <taxon>Ranatrinae</taxon>
        <taxon>Ranatra</taxon>
    </lineage>
</organism>
<dbReference type="GO" id="GO:0004519">
    <property type="term" value="F:endonuclease activity"/>
    <property type="evidence" value="ECO:0007669"/>
    <property type="project" value="UniProtKB-KW"/>
</dbReference>
<evidence type="ECO:0000256" key="15">
    <source>
        <dbReference type="RuleBase" id="RU910737"/>
    </source>
</evidence>
<dbReference type="InterPro" id="IPR044752">
    <property type="entry name" value="PIN-like_EXO1"/>
</dbReference>
<dbReference type="InterPro" id="IPR029060">
    <property type="entry name" value="PIN-like_dom_sf"/>
</dbReference>
<dbReference type="GO" id="GO:0046872">
    <property type="term" value="F:metal ion binding"/>
    <property type="evidence" value="ECO:0007669"/>
    <property type="project" value="UniProtKB-UniRule"/>
</dbReference>
<evidence type="ECO:0000256" key="14">
    <source>
        <dbReference type="ARBA" id="ARBA00023242"/>
    </source>
</evidence>
<dbReference type="GO" id="GO:0003677">
    <property type="term" value="F:DNA binding"/>
    <property type="evidence" value="ECO:0007669"/>
    <property type="project" value="UniProtKB-UniRule"/>
</dbReference>
<evidence type="ECO:0000256" key="7">
    <source>
        <dbReference type="ARBA" id="ARBA00022759"/>
    </source>
</evidence>
<dbReference type="Gene3D" id="1.10.150.20">
    <property type="entry name" value="5' to 3' exonuclease, C-terminal subdomain"/>
    <property type="match status" value="1"/>
</dbReference>
<dbReference type="GO" id="GO:0005634">
    <property type="term" value="C:nucleus"/>
    <property type="evidence" value="ECO:0007669"/>
    <property type="project" value="UniProtKB-SubCell"/>
</dbReference>
<dbReference type="EMBL" id="JBFDAA010000006">
    <property type="protein sequence ID" value="KAL1131334.1"/>
    <property type="molecule type" value="Genomic_DNA"/>
</dbReference>
<keyword evidence="4" id="KW-0597">Phosphoprotein</keyword>
<dbReference type="SMART" id="SM00279">
    <property type="entry name" value="HhH2"/>
    <property type="match status" value="1"/>
</dbReference>
<reference evidence="18 19" key="1">
    <citation type="submission" date="2024-07" db="EMBL/GenBank/DDBJ databases">
        <title>Chromosome-level genome assembly of the water stick insect Ranatra chinensis (Heteroptera: Nepidae).</title>
        <authorList>
            <person name="Liu X."/>
        </authorList>
    </citation>
    <scope>NUCLEOTIDE SEQUENCE [LARGE SCALE GENOMIC DNA]</scope>
    <source>
        <strain evidence="18">Cailab_2021Rc</strain>
        <tissue evidence="18">Muscle</tissue>
    </source>
</reference>
<dbReference type="PANTHER" id="PTHR11081:SF8">
    <property type="entry name" value="EXONUCLEASE 1"/>
    <property type="match status" value="1"/>
</dbReference>
<dbReference type="InterPro" id="IPR006086">
    <property type="entry name" value="XPG-I_dom"/>
</dbReference>
<evidence type="ECO:0000256" key="9">
    <source>
        <dbReference type="ARBA" id="ARBA00022769"/>
    </source>
</evidence>
<keyword evidence="15" id="KW-0269">Exonuclease</keyword>
<dbReference type="SUPFAM" id="SSF47807">
    <property type="entry name" value="5' to 3' exonuclease, C-terminal subdomain"/>
    <property type="match status" value="1"/>
</dbReference>
<dbReference type="Proteomes" id="UP001558652">
    <property type="component" value="Unassembled WGS sequence"/>
</dbReference>
<evidence type="ECO:0000256" key="8">
    <source>
        <dbReference type="ARBA" id="ARBA00022763"/>
    </source>
</evidence>
<evidence type="ECO:0000256" key="2">
    <source>
        <dbReference type="ARBA" id="ARBA00010563"/>
    </source>
</evidence>
<keyword evidence="11 15" id="KW-0460">Magnesium</keyword>
<comment type="subcellular location">
    <subcellularLocation>
        <location evidence="1 15">Nucleus</location>
    </subcellularLocation>
</comment>
<protein>
    <recommendedName>
        <fullName evidence="3 15">Exonuclease 1</fullName>
        <ecNumber evidence="15">3.1.-.-</ecNumber>
    </recommendedName>
</protein>
<proteinExistence type="inferred from homology"/>
<dbReference type="GO" id="GO:0006281">
    <property type="term" value="P:DNA repair"/>
    <property type="evidence" value="ECO:0007669"/>
    <property type="project" value="UniProtKB-UniRule"/>
</dbReference>
<evidence type="ECO:0000256" key="6">
    <source>
        <dbReference type="ARBA" id="ARBA00022723"/>
    </source>
</evidence>
<dbReference type="EC" id="3.1.-.-" evidence="15"/>
<evidence type="ECO:0000259" key="16">
    <source>
        <dbReference type="SMART" id="SM00484"/>
    </source>
</evidence>
<gene>
    <name evidence="18" type="ORF">AAG570_010952</name>
</gene>
<evidence type="ECO:0000256" key="5">
    <source>
        <dbReference type="ARBA" id="ARBA00022722"/>
    </source>
</evidence>
<dbReference type="InterPro" id="IPR006085">
    <property type="entry name" value="XPG_DNA_repair_N"/>
</dbReference>
<dbReference type="SMART" id="SM00484">
    <property type="entry name" value="XPGI"/>
    <property type="match status" value="1"/>
</dbReference>
<evidence type="ECO:0000313" key="19">
    <source>
        <dbReference type="Proteomes" id="UP001558652"/>
    </source>
</evidence>
<evidence type="ECO:0000256" key="1">
    <source>
        <dbReference type="ARBA" id="ARBA00004123"/>
    </source>
</evidence>
<keyword evidence="15" id="KW-0238">DNA-binding</keyword>
<evidence type="ECO:0000256" key="12">
    <source>
        <dbReference type="ARBA" id="ARBA00022881"/>
    </source>
</evidence>
<dbReference type="Pfam" id="PF00867">
    <property type="entry name" value="XPG_I"/>
    <property type="match status" value="1"/>
</dbReference>
<sequence>MGIQGLLPFVEKSTRKVNVSEFSGCTVAVDAYCWLHKGAFSCAEKLARKEDTVQYVVYCMKYINMLLSHNIKPILVFDGQHLPAKAETEKVRREKRESNRQKAAELLRADRGDEARTYLQRCVDVTHAMALALIKECRLRNVDCIVAPYEADAQLAYLNLSGIAHLVITEDSDLLPFGCNMVLFKMDVHGNGCLIEQAMLPLAMKQRPEQFSITKFRHMCILSGCDYLPSLPGIGLMKAKKFVMTTADPDISRALTRLHGHLNMPNLVVTPEYRQKFLEADAMFRHQPVFDPITRRLVPLTPLEPGQEMPLSIDGISQETALQLAYGNLDPFGLRKVDDWDP</sequence>
<keyword evidence="10 15" id="KW-0378">Hydrolase</keyword>
<dbReference type="InterPro" id="IPR006084">
    <property type="entry name" value="XPG/Rad2"/>
</dbReference>
<dbReference type="PANTHER" id="PTHR11081">
    <property type="entry name" value="FLAP ENDONUCLEASE FAMILY MEMBER"/>
    <property type="match status" value="1"/>
</dbReference>
<dbReference type="FunFam" id="3.40.50.1010:FF:000002">
    <property type="entry name" value="Exonuclease 1, putative"/>
    <property type="match status" value="1"/>
</dbReference>
<keyword evidence="6 15" id="KW-0479">Metal-binding</keyword>
<keyword evidence="9 15" id="KW-0228">DNA excision</keyword>
<evidence type="ECO:0000313" key="18">
    <source>
        <dbReference type="EMBL" id="KAL1131334.1"/>
    </source>
</evidence>
<dbReference type="Pfam" id="PF00752">
    <property type="entry name" value="XPG_N"/>
    <property type="match status" value="1"/>
</dbReference>
<dbReference type="InterPro" id="IPR019974">
    <property type="entry name" value="XPG_CS"/>
</dbReference>
<comment type="caution">
    <text evidence="18">The sequence shown here is derived from an EMBL/GenBank/DDBJ whole genome shotgun (WGS) entry which is preliminary data.</text>
</comment>
<keyword evidence="7" id="KW-0255">Endonuclease</keyword>
<feature type="domain" description="XPG-I" evidence="16">
    <location>
        <begin position="138"/>
        <end position="209"/>
    </location>
</feature>
<evidence type="ECO:0000256" key="3">
    <source>
        <dbReference type="ARBA" id="ARBA00020324"/>
    </source>
</evidence>
<keyword evidence="14 15" id="KW-0539">Nucleus</keyword>
<evidence type="ECO:0000256" key="11">
    <source>
        <dbReference type="ARBA" id="ARBA00022842"/>
    </source>
</evidence>
<dbReference type="GO" id="GO:0035312">
    <property type="term" value="F:5'-3' DNA exonuclease activity"/>
    <property type="evidence" value="ECO:0007669"/>
    <property type="project" value="UniProtKB-UniRule"/>
</dbReference>
<keyword evidence="5 15" id="KW-0540">Nuclease</keyword>
<evidence type="ECO:0000256" key="4">
    <source>
        <dbReference type="ARBA" id="ARBA00022553"/>
    </source>
</evidence>
<accession>A0ABD0YJH5</accession>
<dbReference type="SUPFAM" id="SSF88723">
    <property type="entry name" value="PIN domain-like"/>
    <property type="match status" value="1"/>
</dbReference>
<dbReference type="PROSITE" id="PS00842">
    <property type="entry name" value="XPG_2"/>
    <property type="match status" value="1"/>
</dbReference>
<evidence type="ECO:0000256" key="10">
    <source>
        <dbReference type="ARBA" id="ARBA00022801"/>
    </source>
</evidence>
<dbReference type="SMART" id="SM00485">
    <property type="entry name" value="XPGN"/>
    <property type="match status" value="1"/>
</dbReference>
<keyword evidence="13 15" id="KW-0234">DNA repair</keyword>